<name>A0A137NTF9_CONC2</name>
<evidence type="ECO:0000313" key="8">
    <source>
        <dbReference type="EMBL" id="KXN66019.1"/>
    </source>
</evidence>
<dbReference type="InterPro" id="IPR007484">
    <property type="entry name" value="Peptidase_M28"/>
</dbReference>
<dbReference type="InterPro" id="IPR045175">
    <property type="entry name" value="M28_fam"/>
</dbReference>
<dbReference type="EC" id="3.4.-.-" evidence="6"/>
<proteinExistence type="inferred from homology"/>
<evidence type="ECO:0000256" key="1">
    <source>
        <dbReference type="ARBA" id="ARBA00001947"/>
    </source>
</evidence>
<dbReference type="GO" id="GO:0006508">
    <property type="term" value="P:proteolysis"/>
    <property type="evidence" value="ECO:0007669"/>
    <property type="project" value="UniProtKB-KW"/>
</dbReference>
<protein>
    <recommendedName>
        <fullName evidence="6">Peptide hydrolase</fullName>
        <ecNumber evidence="6">3.4.-.-</ecNumber>
    </recommendedName>
</protein>
<sequence length="88" mass="9498">MGLLGSLSFSHHPWAKDVDSFINLEASGTGGKAFLFQSSSYALTKALSSGPHHHANAMSFDLFSLGIMNSATDYKVYKNNYNIPGVDI</sequence>
<dbReference type="STRING" id="796925.A0A137NTF9"/>
<evidence type="ECO:0000313" key="9">
    <source>
        <dbReference type="Proteomes" id="UP000070444"/>
    </source>
</evidence>
<keyword evidence="6" id="KW-0479">Metal-binding</keyword>
<feature type="non-terminal residue" evidence="8">
    <location>
        <position position="88"/>
    </location>
</feature>
<dbReference type="GO" id="GO:0046872">
    <property type="term" value="F:metal ion binding"/>
    <property type="evidence" value="ECO:0007669"/>
    <property type="project" value="UniProtKB-KW"/>
</dbReference>
<evidence type="ECO:0000256" key="2">
    <source>
        <dbReference type="ARBA" id="ARBA00005634"/>
    </source>
</evidence>
<dbReference type="PANTHER" id="PTHR12147">
    <property type="entry name" value="METALLOPEPTIDASE M28 FAMILY MEMBER"/>
    <property type="match status" value="1"/>
</dbReference>
<keyword evidence="3 6" id="KW-0645">Protease</keyword>
<dbReference type="SUPFAM" id="SSF53187">
    <property type="entry name" value="Zn-dependent exopeptidases"/>
    <property type="match status" value="1"/>
</dbReference>
<dbReference type="EMBL" id="KQ964779">
    <property type="protein sequence ID" value="KXN66019.1"/>
    <property type="molecule type" value="Genomic_DNA"/>
</dbReference>
<dbReference type="Proteomes" id="UP000070444">
    <property type="component" value="Unassembled WGS sequence"/>
</dbReference>
<evidence type="ECO:0000256" key="5">
    <source>
        <dbReference type="ARBA" id="ARBA00022833"/>
    </source>
</evidence>
<dbReference type="OrthoDB" id="76293at2759"/>
<organism evidence="8 9">
    <name type="scientific">Conidiobolus coronatus (strain ATCC 28846 / CBS 209.66 / NRRL 28638)</name>
    <name type="common">Delacroixia coronata</name>
    <dbReference type="NCBI Taxonomy" id="796925"/>
    <lineage>
        <taxon>Eukaryota</taxon>
        <taxon>Fungi</taxon>
        <taxon>Fungi incertae sedis</taxon>
        <taxon>Zoopagomycota</taxon>
        <taxon>Entomophthoromycotina</taxon>
        <taxon>Entomophthoromycetes</taxon>
        <taxon>Entomophthorales</taxon>
        <taxon>Ancylistaceae</taxon>
        <taxon>Conidiobolus</taxon>
    </lineage>
</organism>
<dbReference type="GO" id="GO:0008235">
    <property type="term" value="F:metalloexopeptidase activity"/>
    <property type="evidence" value="ECO:0007669"/>
    <property type="project" value="InterPro"/>
</dbReference>
<keyword evidence="4 6" id="KW-0378">Hydrolase</keyword>
<dbReference type="AlphaFoldDB" id="A0A137NTF9"/>
<reference evidence="8 9" key="1">
    <citation type="journal article" date="2015" name="Genome Biol. Evol.">
        <title>Phylogenomic analyses indicate that early fungi evolved digesting cell walls of algal ancestors of land plants.</title>
        <authorList>
            <person name="Chang Y."/>
            <person name="Wang S."/>
            <person name="Sekimoto S."/>
            <person name="Aerts A.L."/>
            <person name="Choi C."/>
            <person name="Clum A."/>
            <person name="LaButti K.M."/>
            <person name="Lindquist E.A."/>
            <person name="Yee Ngan C."/>
            <person name="Ohm R.A."/>
            <person name="Salamov A.A."/>
            <person name="Grigoriev I.V."/>
            <person name="Spatafora J.W."/>
            <person name="Berbee M.L."/>
        </authorList>
    </citation>
    <scope>NUCLEOTIDE SEQUENCE [LARGE SCALE GENOMIC DNA]</scope>
    <source>
        <strain evidence="8 9">NRRL 28638</strain>
    </source>
</reference>
<evidence type="ECO:0000256" key="4">
    <source>
        <dbReference type="ARBA" id="ARBA00022801"/>
    </source>
</evidence>
<dbReference type="Pfam" id="PF04389">
    <property type="entry name" value="Peptidase_M28"/>
    <property type="match status" value="1"/>
</dbReference>
<accession>A0A137NTF9</accession>
<gene>
    <name evidence="8" type="ORF">CONCODRAFT_44136</name>
</gene>
<feature type="domain" description="Peptidase M28" evidence="7">
    <location>
        <begin position="2"/>
        <end position="88"/>
    </location>
</feature>
<dbReference type="Gene3D" id="3.40.630.10">
    <property type="entry name" value="Zn peptidases"/>
    <property type="match status" value="1"/>
</dbReference>
<evidence type="ECO:0000256" key="6">
    <source>
        <dbReference type="RuleBase" id="RU361240"/>
    </source>
</evidence>
<comment type="similarity">
    <text evidence="2">Belongs to the peptidase M28 family. M28B subfamily.</text>
</comment>
<evidence type="ECO:0000256" key="3">
    <source>
        <dbReference type="ARBA" id="ARBA00022670"/>
    </source>
</evidence>
<dbReference type="PANTHER" id="PTHR12147:SF26">
    <property type="entry name" value="PEPTIDASE M28 DOMAIN-CONTAINING PROTEIN"/>
    <property type="match status" value="1"/>
</dbReference>
<keyword evidence="9" id="KW-1185">Reference proteome</keyword>
<comment type="cofactor">
    <cofactor evidence="1">
        <name>Zn(2+)</name>
        <dbReference type="ChEBI" id="CHEBI:29105"/>
    </cofactor>
</comment>
<evidence type="ECO:0000259" key="7">
    <source>
        <dbReference type="Pfam" id="PF04389"/>
    </source>
</evidence>
<keyword evidence="5 6" id="KW-0862">Zinc</keyword>